<evidence type="ECO:0000313" key="3">
    <source>
        <dbReference type="EMBL" id="QCI29030.1"/>
    </source>
</evidence>
<reference evidence="6" key="1">
    <citation type="submission" date="2018-03" db="EMBL/GenBank/DDBJ databases">
        <title>A comparative analysis of the Nautiliaceae.</title>
        <authorList>
            <person name="Grosche A."/>
            <person name="Smedile F."/>
            <person name="Vetriani C."/>
        </authorList>
    </citation>
    <scope>NUCLEOTIDE SEQUENCE [LARGE SCALE GENOMIC DNA]</scope>
    <source>
        <strain evidence="6">TB6</strain>
    </source>
</reference>
<dbReference type="RefSeq" id="WP_123353028.1">
    <property type="nucleotide sequence ID" value="NZ_CP027432.2"/>
</dbReference>
<evidence type="ECO:0000256" key="2">
    <source>
        <dbReference type="ARBA" id="ARBA00022679"/>
    </source>
</evidence>
<protein>
    <submittedName>
        <fullName evidence="4">N-acetylglucosaminyldiphosphoundecaprenol N-acetyl-beta-D-mannosaminyltransferase</fullName>
    </submittedName>
    <submittedName>
        <fullName evidence="3">WecB/TagA/CpsF family glycosyltransferase</fullName>
    </submittedName>
</protein>
<dbReference type="InterPro" id="IPR004629">
    <property type="entry name" value="WecG_TagA_CpsF"/>
</dbReference>
<dbReference type="Proteomes" id="UP000298805">
    <property type="component" value="Chromosome"/>
</dbReference>
<reference evidence="4 5" key="2">
    <citation type="submission" date="2018-11" db="EMBL/GenBank/DDBJ databases">
        <title>Genomic Encyclopedia of Type Strains, Phase IV (KMG-IV): sequencing the most valuable type-strain genomes for metagenomic binning, comparative biology and taxonomic classification.</title>
        <authorList>
            <person name="Goeker M."/>
        </authorList>
    </citation>
    <scope>NUCLEOTIDE SEQUENCE [LARGE SCALE GENOMIC DNA]</scope>
    <source>
        <strain evidence="4 5">DSM 27783</strain>
    </source>
</reference>
<gene>
    <name evidence="3" type="ORF">C6V80_08675</name>
    <name evidence="4" type="ORF">EDC58_1651</name>
</gene>
<evidence type="ECO:0000313" key="6">
    <source>
        <dbReference type="Proteomes" id="UP000298805"/>
    </source>
</evidence>
<keyword evidence="2" id="KW-0808">Transferase</keyword>
<dbReference type="Proteomes" id="UP000272781">
    <property type="component" value="Unassembled WGS sequence"/>
</dbReference>
<sequence>MKLMGYEVYDKTLDKLNLDIKKLNRFIINTINPHSYVVAKDDELFQKALKRSDVLVPDGSGIVLAAKFINGKRIQKIAGADVHKFLLEKANKESIKVFYMGSSQKTLDKIKEKLKKEYPNIQAGFYSPPFKPEFDEEDNKKIIEAINNFNPDILFVGMTAPKQEKWLYTHKEKINFKVASCIGAVFDFYAGNVKRPPEYIINLHLEWLFRFIQEPKRLWRRNFISTPLFLWDMIKYKFKKS</sequence>
<evidence type="ECO:0000256" key="1">
    <source>
        <dbReference type="ARBA" id="ARBA00022676"/>
    </source>
</evidence>
<keyword evidence="1" id="KW-0328">Glycosyltransferase</keyword>
<proteinExistence type="predicted"/>
<keyword evidence="6" id="KW-1185">Reference proteome</keyword>
<dbReference type="GO" id="GO:0016758">
    <property type="term" value="F:hexosyltransferase activity"/>
    <property type="evidence" value="ECO:0007669"/>
    <property type="project" value="TreeGrafter"/>
</dbReference>
<organism evidence="4 5">
    <name type="scientific">Caminibacter pacificus</name>
    <dbReference type="NCBI Taxonomy" id="1424653"/>
    <lineage>
        <taxon>Bacteria</taxon>
        <taxon>Pseudomonadati</taxon>
        <taxon>Campylobacterota</taxon>
        <taxon>Epsilonproteobacteria</taxon>
        <taxon>Nautiliales</taxon>
        <taxon>Nautiliaceae</taxon>
        <taxon>Caminibacter</taxon>
    </lineage>
</organism>
<name>A0AAJ4RBG0_9BACT</name>
<dbReference type="NCBIfam" id="TIGR00696">
    <property type="entry name" value="wecG_tagA_cpsF"/>
    <property type="match status" value="1"/>
</dbReference>
<accession>A0AAJ4RBG0</accession>
<dbReference type="EMBL" id="CP027432">
    <property type="protein sequence ID" value="QCI29030.1"/>
    <property type="molecule type" value="Genomic_DNA"/>
</dbReference>
<dbReference type="PANTHER" id="PTHR34136">
    <property type="match status" value="1"/>
</dbReference>
<reference evidence="3" key="3">
    <citation type="submission" date="2019-06" db="EMBL/GenBank/DDBJ databases">
        <title>A comparative analysis of the Nautiliaceae.</title>
        <authorList>
            <person name="Grosche A."/>
            <person name="Smedile F."/>
            <person name="Vetriani C."/>
        </authorList>
    </citation>
    <scope>NUCLEOTIDE SEQUENCE</scope>
    <source>
        <strain evidence="3">TB6</strain>
    </source>
</reference>
<evidence type="ECO:0000313" key="4">
    <source>
        <dbReference type="EMBL" id="ROR39153.1"/>
    </source>
</evidence>
<dbReference type="EMBL" id="RJVK01000004">
    <property type="protein sequence ID" value="ROR39153.1"/>
    <property type="molecule type" value="Genomic_DNA"/>
</dbReference>
<dbReference type="PANTHER" id="PTHR34136:SF1">
    <property type="entry name" value="UDP-N-ACETYL-D-MANNOSAMINURONIC ACID TRANSFERASE"/>
    <property type="match status" value="1"/>
</dbReference>
<dbReference type="Pfam" id="PF03808">
    <property type="entry name" value="Glyco_tran_WecG"/>
    <property type="match status" value="1"/>
</dbReference>
<dbReference type="AlphaFoldDB" id="A0AAJ4RBG0"/>
<evidence type="ECO:0000313" key="5">
    <source>
        <dbReference type="Proteomes" id="UP000272781"/>
    </source>
</evidence>
<dbReference type="CDD" id="cd06533">
    <property type="entry name" value="Glyco_transf_WecG_TagA"/>
    <property type="match status" value="1"/>
</dbReference>